<evidence type="ECO:0000313" key="14">
    <source>
        <dbReference type="Ensembl" id="ENSCMIP00000035744.1"/>
    </source>
</evidence>
<dbReference type="GO" id="GO:0001570">
    <property type="term" value="P:vasculogenesis"/>
    <property type="evidence" value="ECO:0007669"/>
    <property type="project" value="InterPro"/>
</dbReference>
<feature type="transmembrane region" description="Helical" evidence="12">
    <location>
        <begin position="127"/>
        <end position="150"/>
    </location>
</feature>
<reference evidence="15" key="2">
    <citation type="journal article" date="2007" name="PLoS Biol.">
        <title>Survey sequencing and comparative analysis of the elephant shark (Callorhinchus milii) genome.</title>
        <authorList>
            <person name="Venkatesh B."/>
            <person name="Kirkness E.F."/>
            <person name="Loh Y.H."/>
            <person name="Halpern A.L."/>
            <person name="Lee A.P."/>
            <person name="Johnson J."/>
            <person name="Dandona N."/>
            <person name="Viswanathan L.D."/>
            <person name="Tay A."/>
            <person name="Venter J.C."/>
            <person name="Strausberg R.L."/>
            <person name="Brenner S."/>
        </authorList>
    </citation>
    <scope>NUCLEOTIDE SEQUENCE [LARGE SCALE GENOMIC DNA]</scope>
</reference>
<feature type="transmembrane region" description="Helical" evidence="12">
    <location>
        <begin position="88"/>
        <end position="107"/>
    </location>
</feature>
<evidence type="ECO:0000313" key="15">
    <source>
        <dbReference type="Proteomes" id="UP000314986"/>
    </source>
</evidence>
<evidence type="ECO:0000256" key="8">
    <source>
        <dbReference type="ARBA" id="ARBA00023170"/>
    </source>
</evidence>
<dbReference type="GO" id="GO:0004930">
    <property type="term" value="F:G protein-coupled receptor activity"/>
    <property type="evidence" value="ECO:0007669"/>
    <property type="project" value="UniProtKB-KW"/>
</dbReference>
<keyword evidence="3 11" id="KW-0812">Transmembrane</keyword>
<dbReference type="InterPro" id="IPR000276">
    <property type="entry name" value="GPCR_Rhodpsn"/>
</dbReference>
<keyword evidence="4 12" id="KW-1133">Transmembrane helix</keyword>
<reference evidence="15" key="1">
    <citation type="journal article" date="2006" name="Science">
        <title>Ancient noncoding elements conserved in the human genome.</title>
        <authorList>
            <person name="Venkatesh B."/>
            <person name="Kirkness E.F."/>
            <person name="Loh Y.H."/>
            <person name="Halpern A.L."/>
            <person name="Lee A.P."/>
            <person name="Johnson J."/>
            <person name="Dandona N."/>
            <person name="Viswanathan L.D."/>
            <person name="Tay A."/>
            <person name="Venter J.C."/>
            <person name="Strausberg R.L."/>
            <person name="Brenner S."/>
        </authorList>
    </citation>
    <scope>NUCLEOTIDE SEQUENCE [LARGE SCALE GENOMIC DNA]</scope>
</reference>
<dbReference type="PRINTS" id="PR00237">
    <property type="entry name" value="GPCRRHODOPSN"/>
</dbReference>
<comment type="subcellular location">
    <subcellularLocation>
        <location evidence="1">Cell membrane</location>
        <topology evidence="1">Multi-pass membrane protein</topology>
    </subcellularLocation>
</comment>
<evidence type="ECO:0000256" key="10">
    <source>
        <dbReference type="ARBA" id="ARBA00023224"/>
    </source>
</evidence>
<accession>A0A4W3IYK8</accession>
<dbReference type="FunFam" id="1.20.1070.10:FF:000141">
    <property type="entry name" value="atypical chemokine receptor 3"/>
    <property type="match status" value="1"/>
</dbReference>
<dbReference type="Pfam" id="PF00001">
    <property type="entry name" value="7tm_1"/>
    <property type="match status" value="1"/>
</dbReference>
<keyword evidence="5 11" id="KW-0297">G-protein coupled receptor</keyword>
<feature type="transmembrane region" description="Helical" evidence="12">
    <location>
        <begin position="298"/>
        <end position="324"/>
    </location>
</feature>
<evidence type="ECO:0000259" key="13">
    <source>
        <dbReference type="PROSITE" id="PS50262"/>
    </source>
</evidence>
<reference evidence="15" key="3">
    <citation type="journal article" date="2014" name="Nature">
        <title>Elephant shark genome provides unique insights into gnathostome evolution.</title>
        <authorList>
            <consortium name="International Elephant Shark Genome Sequencing Consortium"/>
            <person name="Venkatesh B."/>
            <person name="Lee A.P."/>
            <person name="Ravi V."/>
            <person name="Maurya A.K."/>
            <person name="Lian M.M."/>
            <person name="Swann J.B."/>
            <person name="Ohta Y."/>
            <person name="Flajnik M.F."/>
            <person name="Sutoh Y."/>
            <person name="Kasahara M."/>
            <person name="Hoon S."/>
            <person name="Gangu V."/>
            <person name="Roy S.W."/>
            <person name="Irimia M."/>
            <person name="Korzh V."/>
            <person name="Kondrychyn I."/>
            <person name="Lim Z.W."/>
            <person name="Tay B.H."/>
            <person name="Tohari S."/>
            <person name="Kong K.W."/>
            <person name="Ho S."/>
            <person name="Lorente-Galdos B."/>
            <person name="Quilez J."/>
            <person name="Marques-Bonet T."/>
            <person name="Raney B.J."/>
            <person name="Ingham P.W."/>
            <person name="Tay A."/>
            <person name="Hillier L.W."/>
            <person name="Minx P."/>
            <person name="Boehm T."/>
            <person name="Wilson R.K."/>
            <person name="Brenner S."/>
            <person name="Warren W.C."/>
        </authorList>
    </citation>
    <scope>NUCLEOTIDE SEQUENCE [LARGE SCALE GENOMIC DNA]</scope>
</reference>
<keyword evidence="2" id="KW-1003">Cell membrane</keyword>
<dbReference type="PRINTS" id="PR00646">
    <property type="entry name" value="RDC1ORPHANR"/>
</dbReference>
<keyword evidence="7" id="KW-1015">Disulfide bond</keyword>
<proteinExistence type="inferred from homology"/>
<dbReference type="InterPro" id="IPR047143">
    <property type="entry name" value="GPER1-like"/>
</dbReference>
<evidence type="ECO:0000256" key="7">
    <source>
        <dbReference type="ARBA" id="ARBA00023157"/>
    </source>
</evidence>
<dbReference type="Ensembl" id="ENSCMIT00000036273.1">
    <property type="protein sequence ID" value="ENSCMIP00000035744.1"/>
    <property type="gene ID" value="ENSCMIG00000015114.1"/>
</dbReference>
<evidence type="ECO:0000256" key="1">
    <source>
        <dbReference type="ARBA" id="ARBA00004651"/>
    </source>
</evidence>
<dbReference type="STRING" id="7868.ENSCMIP00000035744"/>
<keyword evidence="8 11" id="KW-0675">Receptor</keyword>
<dbReference type="GO" id="GO:0006935">
    <property type="term" value="P:chemotaxis"/>
    <property type="evidence" value="ECO:0007669"/>
    <property type="project" value="InterPro"/>
</dbReference>
<gene>
    <name evidence="14" type="primary">ackr3b</name>
</gene>
<sequence length="370" mass="42794">MTASDLTAIADFLEELNMTMNESFCLPNSSECVSWEIFHCPYAFDKNAILYTMSFFYALIFIVGLVANVVVVYVNLKTKRTQYETHLYILNLAIADLCMVATLPIWLPSLVQHGSWPFGEFMCRLTHLVFSVNLFGSIFFLTCMSVDRYISVVRVGESVDRRKGVIRKIIIVYVWIFALVVSFPDILFLKTVTLPSNGETYCYPSYPEENFRKWMAGMEMVYIIIGFVIPFPIITVSYFLLARAISSTSDQENKNSRNIIFVYVIIFLICWLPYHTVLFIDVLWFMNLISFSCELESFMYISLHLTQCFSMVHCCANPILYSFINKNYRYRLMNAFTVKYTAKTSITKLKETTETECSLVEAVSEMTAFE</sequence>
<feature type="domain" description="G-protein coupled receptors family 1 profile" evidence="13">
    <location>
        <begin position="67"/>
        <end position="321"/>
    </location>
</feature>
<evidence type="ECO:0000256" key="2">
    <source>
        <dbReference type="ARBA" id="ARBA00022475"/>
    </source>
</evidence>
<evidence type="ECO:0000256" key="5">
    <source>
        <dbReference type="ARBA" id="ARBA00023040"/>
    </source>
</evidence>
<evidence type="ECO:0000256" key="12">
    <source>
        <dbReference type="SAM" id="Phobius"/>
    </source>
</evidence>
<dbReference type="Proteomes" id="UP000314986">
    <property type="component" value="Unassembled WGS sequence"/>
</dbReference>
<comment type="similarity">
    <text evidence="11">Belongs to the G-protein coupled receptor 1 family.</text>
</comment>
<dbReference type="GeneID" id="103186695"/>
<evidence type="ECO:0000256" key="4">
    <source>
        <dbReference type="ARBA" id="ARBA00022989"/>
    </source>
</evidence>
<dbReference type="OrthoDB" id="5963140at2759"/>
<dbReference type="OMA" id="CRPVYPP"/>
<dbReference type="GO" id="GO:0001525">
    <property type="term" value="P:angiogenesis"/>
    <property type="evidence" value="ECO:0007669"/>
    <property type="project" value="InterPro"/>
</dbReference>
<feature type="transmembrane region" description="Helical" evidence="12">
    <location>
        <begin position="261"/>
        <end position="286"/>
    </location>
</feature>
<dbReference type="InterPro" id="IPR017452">
    <property type="entry name" value="GPCR_Rhodpsn_7TM"/>
</dbReference>
<protein>
    <submittedName>
        <fullName evidence="14">Atypical chemokine receptor 3b</fullName>
    </submittedName>
</protein>
<dbReference type="PROSITE" id="PS50262">
    <property type="entry name" value="G_PROTEIN_RECEP_F1_2"/>
    <property type="match status" value="1"/>
</dbReference>
<dbReference type="GO" id="GO:0015026">
    <property type="term" value="F:coreceptor activity"/>
    <property type="evidence" value="ECO:0007669"/>
    <property type="project" value="InterPro"/>
</dbReference>
<dbReference type="RefSeq" id="XP_042192301.1">
    <property type="nucleotide sequence ID" value="XM_042336367.1"/>
</dbReference>
<name>A0A4W3IYK8_CALMI</name>
<evidence type="ECO:0000256" key="3">
    <source>
        <dbReference type="ARBA" id="ARBA00022692"/>
    </source>
</evidence>
<keyword evidence="15" id="KW-1185">Reference proteome</keyword>
<dbReference type="Gene3D" id="1.20.1070.10">
    <property type="entry name" value="Rhodopsin 7-helix transmembrane proteins"/>
    <property type="match status" value="1"/>
</dbReference>
<keyword evidence="10 11" id="KW-0807">Transducer</keyword>
<keyword evidence="9" id="KW-0325">Glycoprotein</keyword>
<reference evidence="14" key="5">
    <citation type="submission" date="2025-09" db="UniProtKB">
        <authorList>
            <consortium name="Ensembl"/>
        </authorList>
    </citation>
    <scope>IDENTIFICATION</scope>
</reference>
<dbReference type="InParanoid" id="A0A4W3IYK8"/>
<feature type="transmembrane region" description="Helical" evidence="12">
    <location>
        <begin position="220"/>
        <end position="241"/>
    </location>
</feature>
<evidence type="ECO:0000256" key="9">
    <source>
        <dbReference type="ARBA" id="ARBA00023180"/>
    </source>
</evidence>
<feature type="transmembrane region" description="Helical" evidence="12">
    <location>
        <begin position="55"/>
        <end position="76"/>
    </location>
</feature>
<feature type="transmembrane region" description="Helical" evidence="12">
    <location>
        <begin position="170"/>
        <end position="189"/>
    </location>
</feature>
<dbReference type="PANTHER" id="PTHR24226:SF5">
    <property type="entry name" value="CHEMOKINE (C-X-C MOTIF) RECEPTOR 7"/>
    <property type="match status" value="1"/>
</dbReference>
<evidence type="ECO:0000256" key="11">
    <source>
        <dbReference type="RuleBase" id="RU000688"/>
    </source>
</evidence>
<dbReference type="InterPro" id="IPR001416">
    <property type="entry name" value="ACKR3"/>
</dbReference>
<dbReference type="GeneTree" id="ENSGT01130000278323"/>
<dbReference type="FunCoup" id="A0A4W3IYK8">
    <property type="interactions" value="43"/>
</dbReference>
<dbReference type="GO" id="GO:0019956">
    <property type="term" value="F:chemokine binding"/>
    <property type="evidence" value="ECO:0007669"/>
    <property type="project" value="InterPro"/>
</dbReference>
<dbReference type="PANTHER" id="PTHR24226">
    <property type="entry name" value="G-PROTEIN COUPLED RECEPTOR 182 AND ESTROGEN RECEPTOR 1"/>
    <property type="match status" value="1"/>
</dbReference>
<evidence type="ECO:0000256" key="6">
    <source>
        <dbReference type="ARBA" id="ARBA00023136"/>
    </source>
</evidence>
<dbReference type="PROSITE" id="PS00237">
    <property type="entry name" value="G_PROTEIN_RECEP_F1_1"/>
    <property type="match status" value="1"/>
</dbReference>
<organism evidence="14 15">
    <name type="scientific">Callorhinchus milii</name>
    <name type="common">Ghost shark</name>
    <dbReference type="NCBI Taxonomy" id="7868"/>
    <lineage>
        <taxon>Eukaryota</taxon>
        <taxon>Metazoa</taxon>
        <taxon>Chordata</taxon>
        <taxon>Craniata</taxon>
        <taxon>Vertebrata</taxon>
        <taxon>Chondrichthyes</taxon>
        <taxon>Holocephali</taxon>
        <taxon>Chimaeriformes</taxon>
        <taxon>Callorhinchidae</taxon>
        <taxon>Callorhinchus</taxon>
    </lineage>
</organism>
<keyword evidence="6 12" id="KW-0472">Membrane</keyword>
<dbReference type="GO" id="GO:0005886">
    <property type="term" value="C:plasma membrane"/>
    <property type="evidence" value="ECO:0007669"/>
    <property type="project" value="UniProtKB-SubCell"/>
</dbReference>
<dbReference type="SUPFAM" id="SSF81321">
    <property type="entry name" value="Family A G protein-coupled receptor-like"/>
    <property type="match status" value="1"/>
</dbReference>
<reference evidence="14" key="4">
    <citation type="submission" date="2025-08" db="UniProtKB">
        <authorList>
            <consortium name="Ensembl"/>
        </authorList>
    </citation>
    <scope>IDENTIFICATION</scope>
</reference>
<dbReference type="AlphaFoldDB" id="A0A4W3IYK8"/>